<gene>
    <name evidence="2" type="ORF">BP422_24775</name>
</gene>
<protein>
    <recommendedName>
        <fullName evidence="1">DNA mimic protein DMP19 C-terminal domain-containing protein</fullName>
    </recommendedName>
</protein>
<name>A0A220MMX0_9BACL</name>
<feature type="domain" description="DNA mimic protein DMP19 C-terminal" evidence="1">
    <location>
        <begin position="28"/>
        <end position="137"/>
    </location>
</feature>
<proteinExistence type="predicted"/>
<evidence type="ECO:0000313" key="2">
    <source>
        <dbReference type="EMBL" id="ASJ56494.1"/>
    </source>
</evidence>
<dbReference type="AlphaFoldDB" id="A0A220MMX0"/>
<sequence length="148" mass="17090">MSKMDIHDVWFDFAAAFVQKKNALGWNTLNSQEQEIAALWLLEADVYNGGFLQFFCNWGEEAYIYAVRALQAIGAVHALEIVQSGYACVEHLSEDNRLTQLWDIPQFLTEDEAERLDKLDQSFWEDQDRIAEVAHRYYVQQLGIPTPS</sequence>
<dbReference type="Proteomes" id="UP000197781">
    <property type="component" value="Chromosome"/>
</dbReference>
<dbReference type="InterPro" id="IPR025402">
    <property type="entry name" value="DMP19_C"/>
</dbReference>
<evidence type="ECO:0000313" key="3">
    <source>
        <dbReference type="Proteomes" id="UP000197781"/>
    </source>
</evidence>
<dbReference type="Pfam" id="PF14300">
    <property type="entry name" value="DMP19"/>
    <property type="match status" value="1"/>
</dbReference>
<dbReference type="Gene3D" id="1.20.1420.60">
    <property type="match status" value="1"/>
</dbReference>
<dbReference type="EMBL" id="CP018145">
    <property type="protein sequence ID" value="ASJ56494.1"/>
    <property type="molecule type" value="Genomic_DNA"/>
</dbReference>
<dbReference type="KEGG" id="bfm:BP422_24775"/>
<organism evidence="2 3">
    <name type="scientific">Brevibacillus formosus</name>
    <dbReference type="NCBI Taxonomy" id="54913"/>
    <lineage>
        <taxon>Bacteria</taxon>
        <taxon>Bacillati</taxon>
        <taxon>Bacillota</taxon>
        <taxon>Bacilli</taxon>
        <taxon>Bacillales</taxon>
        <taxon>Paenibacillaceae</taxon>
        <taxon>Brevibacillus</taxon>
    </lineage>
</organism>
<accession>A0A220MMX0</accession>
<evidence type="ECO:0000259" key="1">
    <source>
        <dbReference type="Pfam" id="PF14300"/>
    </source>
</evidence>
<reference evidence="2 3" key="1">
    <citation type="submission" date="2016-11" db="EMBL/GenBank/DDBJ databases">
        <authorList>
            <person name="Jaros S."/>
            <person name="Januszkiewicz K."/>
            <person name="Wedrychowicz H."/>
        </authorList>
    </citation>
    <scope>NUCLEOTIDE SEQUENCE [LARGE SCALE GENOMIC DNA]</scope>
    <source>
        <strain evidence="2 3">NF2</strain>
    </source>
</reference>
<dbReference type="RefSeq" id="WP_088910068.1">
    <property type="nucleotide sequence ID" value="NZ_CP018145.1"/>
</dbReference>